<dbReference type="GO" id="GO:0046872">
    <property type="term" value="F:metal ion binding"/>
    <property type="evidence" value="ECO:0007669"/>
    <property type="project" value="InterPro"/>
</dbReference>
<dbReference type="NCBIfam" id="TIGR03086">
    <property type="entry name" value="TIGR03086 family metal-binding protein"/>
    <property type="match status" value="1"/>
</dbReference>
<dbReference type="InterPro" id="IPR024344">
    <property type="entry name" value="MDMPI_metal-binding"/>
</dbReference>
<reference evidence="2 3" key="1">
    <citation type="journal article" date="2018" name="Int. J. Syst. Evol. Microbiol.">
        <title>Glycomyces paridis sp. nov., isolated from the medicinal plant Paris polyphylla.</title>
        <authorList>
            <person name="Fang X.M."/>
            <person name="Bai J.L."/>
            <person name="Su J."/>
            <person name="Zhao L.L."/>
            <person name="Liu H.Y."/>
            <person name="Ma B.P."/>
            <person name="Zhang Y.Q."/>
            <person name="Yu L.Y."/>
        </authorList>
    </citation>
    <scope>NUCLEOTIDE SEQUENCE [LARGE SCALE GENOMIC DNA]</scope>
    <source>
        <strain evidence="2 3">CPCC 204357</strain>
    </source>
</reference>
<feature type="domain" description="Mycothiol-dependent maleylpyruvate isomerase metal-binding" evidence="1">
    <location>
        <begin position="12"/>
        <end position="132"/>
    </location>
</feature>
<dbReference type="EMBL" id="STGX01000011">
    <property type="protein sequence ID" value="THV27320.1"/>
    <property type="molecule type" value="Genomic_DNA"/>
</dbReference>
<dbReference type="InterPro" id="IPR034660">
    <property type="entry name" value="DinB/YfiT-like"/>
</dbReference>
<evidence type="ECO:0000313" key="3">
    <source>
        <dbReference type="Proteomes" id="UP000305792"/>
    </source>
</evidence>
<dbReference type="RefSeq" id="WP_136530663.1">
    <property type="nucleotide sequence ID" value="NZ_STGX01000011.1"/>
</dbReference>
<sequence>MADDALEFETTITQVTRLLDGLDDAALAGPTPCAEYTLAQLLNHFLGLATAFTGAAKGERGPHTDTPPGTPPTALGADWQRELADRLRLLAEAWSAPEAWQGEATAGGVTLPARIMGLVALNEVAVHGWDLAKATGRSYTLDPAVLAALTAFVSHDADDQAAREGVYGPVVQAPEDADPLERFIALTGRDPRWKR</sequence>
<dbReference type="InterPro" id="IPR017517">
    <property type="entry name" value="Maleyloyr_isom"/>
</dbReference>
<dbReference type="OrthoDB" id="5185819at2"/>
<dbReference type="AlphaFoldDB" id="A0A4S8PAN7"/>
<dbReference type="Gene3D" id="1.20.120.450">
    <property type="entry name" value="dinb family like domain"/>
    <property type="match status" value="1"/>
</dbReference>
<evidence type="ECO:0000313" key="2">
    <source>
        <dbReference type="EMBL" id="THV27320.1"/>
    </source>
</evidence>
<proteinExistence type="predicted"/>
<dbReference type="SUPFAM" id="SSF109854">
    <property type="entry name" value="DinB/YfiT-like putative metalloenzymes"/>
    <property type="match status" value="1"/>
</dbReference>
<keyword evidence="3" id="KW-1185">Reference proteome</keyword>
<dbReference type="Pfam" id="PF11716">
    <property type="entry name" value="MDMPI_N"/>
    <property type="match status" value="1"/>
</dbReference>
<organism evidence="2 3">
    <name type="scientific">Glycomyces paridis</name>
    <dbReference type="NCBI Taxonomy" id="2126555"/>
    <lineage>
        <taxon>Bacteria</taxon>
        <taxon>Bacillati</taxon>
        <taxon>Actinomycetota</taxon>
        <taxon>Actinomycetes</taxon>
        <taxon>Glycomycetales</taxon>
        <taxon>Glycomycetaceae</taxon>
        <taxon>Glycomyces</taxon>
    </lineage>
</organism>
<evidence type="ECO:0000259" key="1">
    <source>
        <dbReference type="Pfam" id="PF11716"/>
    </source>
</evidence>
<dbReference type="NCBIfam" id="TIGR03083">
    <property type="entry name" value="maleylpyruvate isomerase family mycothiol-dependent enzyme"/>
    <property type="match status" value="1"/>
</dbReference>
<dbReference type="InterPro" id="IPR017520">
    <property type="entry name" value="CHP03086"/>
</dbReference>
<gene>
    <name evidence="2" type="ORF">E9998_15825</name>
</gene>
<accession>A0A4S8PAN7</accession>
<comment type="caution">
    <text evidence="2">The sequence shown here is derived from an EMBL/GenBank/DDBJ whole genome shotgun (WGS) entry which is preliminary data.</text>
</comment>
<name>A0A4S8PAN7_9ACTN</name>
<dbReference type="Proteomes" id="UP000305792">
    <property type="component" value="Unassembled WGS sequence"/>
</dbReference>
<protein>
    <submittedName>
        <fullName evidence="2">TIGR03086 family protein</fullName>
    </submittedName>
</protein>